<evidence type="ECO:0000313" key="2">
    <source>
        <dbReference type="EMBL" id="CCX30804.1"/>
    </source>
</evidence>
<proteinExistence type="predicted"/>
<accession>U4LFF1</accession>
<dbReference type="EMBL" id="HF935475">
    <property type="protein sequence ID" value="CCX30804.1"/>
    <property type="molecule type" value="Genomic_DNA"/>
</dbReference>
<protein>
    <submittedName>
        <fullName evidence="2">Uncharacterized protein</fullName>
    </submittedName>
</protein>
<sequence length="51" mass="5373">MSSKISGATHCSARTPMANTHAEEMTASEMSGIVRPLALLVHLTSNNLHPA</sequence>
<keyword evidence="3" id="KW-1185">Reference proteome</keyword>
<dbReference type="AlphaFoldDB" id="U4LFF1"/>
<dbReference type="Proteomes" id="UP000018144">
    <property type="component" value="Unassembled WGS sequence"/>
</dbReference>
<organism evidence="2 3">
    <name type="scientific">Pyronema omphalodes (strain CBS 100304)</name>
    <name type="common">Pyronema confluens</name>
    <dbReference type="NCBI Taxonomy" id="1076935"/>
    <lineage>
        <taxon>Eukaryota</taxon>
        <taxon>Fungi</taxon>
        <taxon>Dikarya</taxon>
        <taxon>Ascomycota</taxon>
        <taxon>Pezizomycotina</taxon>
        <taxon>Pezizomycetes</taxon>
        <taxon>Pezizales</taxon>
        <taxon>Pyronemataceae</taxon>
        <taxon>Pyronema</taxon>
    </lineage>
</organism>
<evidence type="ECO:0000256" key="1">
    <source>
        <dbReference type="SAM" id="MobiDB-lite"/>
    </source>
</evidence>
<evidence type="ECO:0000313" key="3">
    <source>
        <dbReference type="Proteomes" id="UP000018144"/>
    </source>
</evidence>
<gene>
    <name evidence="2" type="ORF">PCON_09207</name>
</gene>
<reference evidence="2 3" key="1">
    <citation type="journal article" date="2013" name="PLoS Genet.">
        <title>The genome and development-dependent transcriptomes of Pyronema confluens: a window into fungal evolution.</title>
        <authorList>
            <person name="Traeger S."/>
            <person name="Altegoer F."/>
            <person name="Freitag M."/>
            <person name="Gabaldon T."/>
            <person name="Kempken F."/>
            <person name="Kumar A."/>
            <person name="Marcet-Houben M."/>
            <person name="Poggeler S."/>
            <person name="Stajich J.E."/>
            <person name="Nowrousian M."/>
        </authorList>
    </citation>
    <scope>NUCLEOTIDE SEQUENCE [LARGE SCALE GENOMIC DNA]</scope>
    <source>
        <strain evidence="3">CBS 100304</strain>
        <tissue evidence="2">Vegetative mycelium</tissue>
    </source>
</reference>
<name>U4LFF1_PYROM</name>
<feature type="region of interest" description="Disordered" evidence="1">
    <location>
        <begin position="1"/>
        <end position="27"/>
    </location>
</feature>